<evidence type="ECO:0000313" key="1">
    <source>
        <dbReference type="Ensembl" id="ENSGGOP00000032283.1"/>
    </source>
</evidence>
<reference evidence="1 2" key="2">
    <citation type="journal article" date="2012" name="Nature">
        <title>Insights into hominid evolution from the gorilla genome sequence.</title>
        <authorList>
            <person name="Scally A."/>
            <person name="Dutheil J.Y."/>
            <person name="Hillier L.W."/>
            <person name="Jordan G.E."/>
            <person name="Goodhead I."/>
            <person name="Herrero J."/>
            <person name="Hobolth A."/>
            <person name="Lappalainen T."/>
            <person name="Mailund T."/>
            <person name="Marques-Bonet T."/>
            <person name="McCarthy S."/>
            <person name="Montgomery S.H."/>
            <person name="Schwalie P.C."/>
            <person name="Tang Y.A."/>
            <person name="Ward M.C."/>
            <person name="Xue Y."/>
            <person name="Yngvadottir B."/>
            <person name="Alkan C."/>
            <person name="Andersen L.N."/>
            <person name="Ayub Q."/>
            <person name="Ball E.V."/>
            <person name="Beal K."/>
            <person name="Bradley B.J."/>
            <person name="Chen Y."/>
            <person name="Clee C.M."/>
            <person name="Fitzgerald S."/>
            <person name="Graves T.A."/>
            <person name="Gu Y."/>
            <person name="Heath P."/>
            <person name="Heger A."/>
            <person name="Karakoc E."/>
            <person name="Kolb-Kokocinski A."/>
            <person name="Laird G.K."/>
            <person name="Lunter G."/>
            <person name="Meader S."/>
            <person name="Mort M."/>
            <person name="Mullikin J.C."/>
            <person name="Munch K."/>
            <person name="O'Connor T.D."/>
            <person name="Phillips A.D."/>
            <person name="Prado-Martinez J."/>
            <person name="Rogers A.S."/>
            <person name="Sajjadian S."/>
            <person name="Schmidt D."/>
            <person name="Shaw K."/>
            <person name="Simpson J.T."/>
            <person name="Stenson P.D."/>
            <person name="Turner D.J."/>
            <person name="Vigilant L."/>
            <person name="Vilella A.J."/>
            <person name="Whitener W."/>
            <person name="Zhu B."/>
            <person name="Cooper D.N."/>
            <person name="de Jong P."/>
            <person name="Dermitzakis E.T."/>
            <person name="Eichler E.E."/>
            <person name="Flicek P."/>
            <person name="Goldman N."/>
            <person name="Mundy N.I."/>
            <person name="Ning Z."/>
            <person name="Odom D.T."/>
            <person name="Ponting C.P."/>
            <person name="Quail M.A."/>
            <person name="Ryder O.A."/>
            <person name="Searle S.M."/>
            <person name="Warren W.C."/>
            <person name="Wilson R.K."/>
            <person name="Schierup M.H."/>
            <person name="Rogers J."/>
            <person name="Tyler-Smith C."/>
            <person name="Durbin R."/>
        </authorList>
    </citation>
    <scope>NUCLEOTIDE SEQUENCE [LARGE SCALE GENOMIC DNA]</scope>
</reference>
<dbReference type="EMBL" id="CABD030050495">
    <property type="status" value="NOT_ANNOTATED_CDS"/>
    <property type="molecule type" value="Genomic_DNA"/>
</dbReference>
<reference evidence="1" key="4">
    <citation type="submission" date="2025-09" db="UniProtKB">
        <authorList>
            <consortium name="Ensembl"/>
        </authorList>
    </citation>
    <scope>IDENTIFICATION</scope>
</reference>
<dbReference type="EMBL" id="CABD030050493">
    <property type="status" value="NOT_ANNOTATED_CDS"/>
    <property type="molecule type" value="Genomic_DNA"/>
</dbReference>
<sequence length="207" mass="22557">MAMGEGAGQVGERGGSMQGLCGRLPFRHHDQLQLAVGRSHLPDLPPGLHLPQLKESLLVAGSRWLGAARALHWHMGELQTGLRGHRVLGPGRHLPLLVDHQRAHCPLGWGELWAFSQYYPHPGEETGASSGQPPYPVSVLASLQVDTFPDPTLWNSLHHLQLPARQCWPGHPPPPGAGTGFLPGIRRLGLRCRFLGRSFDCQPPRGS</sequence>
<reference evidence="2" key="1">
    <citation type="submission" date="2011-05" db="EMBL/GenBank/DDBJ databases">
        <title>Insights into the evolution of the great apes provided by the gorilla genome.</title>
        <authorList>
            <person name="Scally A."/>
        </authorList>
    </citation>
    <scope>NUCLEOTIDE SEQUENCE [LARGE SCALE GENOMIC DNA]</scope>
</reference>
<organism evidence="1 2">
    <name type="scientific">Gorilla gorilla gorilla</name>
    <name type="common">Western lowland gorilla</name>
    <dbReference type="NCBI Taxonomy" id="9595"/>
    <lineage>
        <taxon>Eukaryota</taxon>
        <taxon>Metazoa</taxon>
        <taxon>Chordata</taxon>
        <taxon>Craniata</taxon>
        <taxon>Vertebrata</taxon>
        <taxon>Euteleostomi</taxon>
        <taxon>Mammalia</taxon>
        <taxon>Eutheria</taxon>
        <taxon>Euarchontoglires</taxon>
        <taxon>Primates</taxon>
        <taxon>Haplorrhini</taxon>
        <taxon>Catarrhini</taxon>
        <taxon>Hominidae</taxon>
        <taxon>Gorilla</taxon>
    </lineage>
</organism>
<protein>
    <submittedName>
        <fullName evidence="1">Growth hormone releasing hormone receptor</fullName>
    </submittedName>
</protein>
<name>A0A2I2YBI9_GORGO</name>
<proteinExistence type="predicted"/>
<dbReference type="EMBL" id="CABD030050494">
    <property type="status" value="NOT_ANNOTATED_CDS"/>
    <property type="molecule type" value="Genomic_DNA"/>
</dbReference>
<dbReference type="AlphaFoldDB" id="A0A2I2YBI9"/>
<gene>
    <name evidence="1" type="primary">GHRHR</name>
</gene>
<dbReference type="Bgee" id="ENSGGOG00000001291">
    <property type="expression patterns" value="Expressed in adult mammalian kidney"/>
</dbReference>
<evidence type="ECO:0000313" key="2">
    <source>
        <dbReference type="Proteomes" id="UP000001519"/>
    </source>
</evidence>
<dbReference type="GeneTree" id="ENSGT00940000159858"/>
<keyword evidence="2" id="KW-1185">Reference proteome</keyword>
<dbReference type="Ensembl" id="ENSGGOT00000056941.1">
    <property type="protein sequence ID" value="ENSGGOP00000032283.1"/>
    <property type="gene ID" value="ENSGGOG00000001291.3"/>
</dbReference>
<dbReference type="Proteomes" id="UP000001519">
    <property type="component" value="Chromosome 7"/>
</dbReference>
<accession>A0A2I2YBI9</accession>
<reference evidence="1" key="3">
    <citation type="submission" date="2025-08" db="UniProtKB">
        <authorList>
            <consortium name="Ensembl"/>
        </authorList>
    </citation>
    <scope>IDENTIFICATION</scope>
</reference>